<evidence type="ECO:0000313" key="4">
    <source>
        <dbReference type="Proteomes" id="UP000265515"/>
    </source>
</evidence>
<feature type="compositionally biased region" description="Basic and acidic residues" evidence="1">
    <location>
        <begin position="942"/>
        <end position="954"/>
    </location>
</feature>
<dbReference type="Gramene" id="GBG86942">
    <property type="protein sequence ID" value="GBG86942"/>
    <property type="gene ID" value="CBR_g44395"/>
</dbReference>
<protein>
    <recommendedName>
        <fullName evidence="2">Reverse transcriptase domain-containing protein</fullName>
    </recommendedName>
</protein>
<dbReference type="SUPFAM" id="SSF56672">
    <property type="entry name" value="DNA/RNA polymerases"/>
    <property type="match status" value="1"/>
</dbReference>
<feature type="region of interest" description="Disordered" evidence="1">
    <location>
        <begin position="935"/>
        <end position="976"/>
    </location>
</feature>
<accession>A0A388LXI7</accession>
<dbReference type="STRING" id="69332.A0A388LXI7"/>
<evidence type="ECO:0000313" key="3">
    <source>
        <dbReference type="EMBL" id="GBG86942.1"/>
    </source>
</evidence>
<feature type="compositionally biased region" description="Polar residues" evidence="1">
    <location>
        <begin position="557"/>
        <end position="566"/>
    </location>
</feature>
<organism evidence="3 4">
    <name type="scientific">Chara braunii</name>
    <name type="common">Braun's stonewort</name>
    <dbReference type="NCBI Taxonomy" id="69332"/>
    <lineage>
        <taxon>Eukaryota</taxon>
        <taxon>Viridiplantae</taxon>
        <taxon>Streptophyta</taxon>
        <taxon>Charophyceae</taxon>
        <taxon>Charales</taxon>
        <taxon>Characeae</taxon>
        <taxon>Chara</taxon>
    </lineage>
</organism>
<dbReference type="AlphaFoldDB" id="A0A388LXI7"/>
<sequence>MERVTAVRQEGNPVSDHKPVVADIKLHLGMARGRGFFRVNNQILSVPGVNLWVSNHMSSWESTRPLFSSTAEWFDGGIAISSGVLDVISRILAKSRNKEEADCKRKVEEAEDRMGGHPISTMVWAAERERRMADWDVLQEGKQKRWSDLLKEKGIEVHDKMSKETFRKLLPSRNQQQMIALKHPFDESAPPACTAAGMLQYASLYYKDILTTRRPLNNVNSDLSRESNMWEDTTARLGTSAKLDLDRPLTLEELTQTLKSMAKGKSPGVDGLTVEFYVANWRVFGPLLVELYNEILVGGRLGRGMTHGVIVVLFKKGDKAEVRNCRPISLLNVSYKILAKSLARRLSKFLPDLVEKDQGAFVQGRSIFNNIVMAVETLEVVQKENLDVAVLLLDLEKAYDKVGLTTLRRMGFGENFCAWIIAMYTHASSAVMINGHLSEPFPLTRSLRQGCPLAPLVFVLQMEVLLNKIRQHSDIRGLQLHNGEDCRVKALADDLFAVSKNTAGSPTALKTKMEGGTGPGIPSSAGRYIPPSRRTPGQQQEGMGRGAASNAARSSAPPIQSRSQQGAEDRVQESVSRCYDEGICPNELGLGEVVEDEEGGRFVVDETVDIIKENWLKEITVILIFQEEARNLSRQVKEDLIRAYEDGWMSQQIFDPDTRRGRIRFEGQNVVSYVAKAKEVADWMLRSKEAKLKLGNKEYLTIFKPWMPRQELRDMKLQDAEKNLWIVALRVQLDAYYYLGEAVGGMFGEVLEMHPPEYDRTRPKLMNVKMDMHPYARFNVDDVLVIESPKGPPVNHHQHELQIQAYNTFPDYPKPRYPSSSYDWRELAQHQVQQGTGMLEQAGQNAMGETGCSLGGDRQHGLMRQRRRNGKTWRTWVEEETRRQDVITRSEADRLRNQDRVAKRWGDECDGGHGRDDPPSAAPVIDIQVELSKTSISSQSRVRMESEKEEESLSRELSSSSMESSAHSRLQQREERGATLRQQLDRNKRSNLIHKDQAETVRRRIVLLVCMQARDGTYFLALWSADGRPYIPSEKVERAPTHSVILQKTRSLYKEHSPIRVYPSLQ</sequence>
<keyword evidence="4" id="KW-1185">Reference proteome</keyword>
<dbReference type="CDD" id="cd01650">
    <property type="entry name" value="RT_nLTR_like"/>
    <property type="match status" value="1"/>
</dbReference>
<proteinExistence type="predicted"/>
<dbReference type="PANTHER" id="PTHR31635:SF196">
    <property type="entry name" value="REVERSE TRANSCRIPTASE DOMAIN-CONTAINING PROTEIN-RELATED"/>
    <property type="match status" value="1"/>
</dbReference>
<dbReference type="OrthoDB" id="416119at2759"/>
<name>A0A388LXI7_CHABU</name>
<dbReference type="EMBL" id="BFEA01000587">
    <property type="protein sequence ID" value="GBG86942.1"/>
    <property type="molecule type" value="Genomic_DNA"/>
</dbReference>
<dbReference type="PANTHER" id="PTHR31635">
    <property type="entry name" value="REVERSE TRANSCRIPTASE DOMAIN-CONTAINING PROTEIN-RELATED"/>
    <property type="match status" value="1"/>
</dbReference>
<feature type="compositionally biased region" description="Low complexity" evidence="1">
    <location>
        <begin position="955"/>
        <end position="965"/>
    </location>
</feature>
<feature type="compositionally biased region" description="Low complexity" evidence="1">
    <location>
        <begin position="546"/>
        <end position="556"/>
    </location>
</feature>
<reference evidence="3 4" key="1">
    <citation type="journal article" date="2018" name="Cell">
        <title>The Chara Genome: Secondary Complexity and Implications for Plant Terrestrialization.</title>
        <authorList>
            <person name="Nishiyama T."/>
            <person name="Sakayama H."/>
            <person name="Vries J.D."/>
            <person name="Buschmann H."/>
            <person name="Saint-Marcoux D."/>
            <person name="Ullrich K.K."/>
            <person name="Haas F.B."/>
            <person name="Vanderstraeten L."/>
            <person name="Becker D."/>
            <person name="Lang D."/>
            <person name="Vosolsobe S."/>
            <person name="Rombauts S."/>
            <person name="Wilhelmsson P.K.I."/>
            <person name="Janitza P."/>
            <person name="Kern R."/>
            <person name="Heyl A."/>
            <person name="Rumpler F."/>
            <person name="Villalobos L.I.A.C."/>
            <person name="Clay J.M."/>
            <person name="Skokan R."/>
            <person name="Toyoda A."/>
            <person name="Suzuki Y."/>
            <person name="Kagoshima H."/>
            <person name="Schijlen E."/>
            <person name="Tajeshwar N."/>
            <person name="Catarino B."/>
            <person name="Hetherington A.J."/>
            <person name="Saltykova A."/>
            <person name="Bonnot C."/>
            <person name="Breuninger H."/>
            <person name="Symeonidi A."/>
            <person name="Radhakrishnan G.V."/>
            <person name="Van Nieuwerburgh F."/>
            <person name="Deforce D."/>
            <person name="Chang C."/>
            <person name="Karol K.G."/>
            <person name="Hedrich R."/>
            <person name="Ulvskov P."/>
            <person name="Glockner G."/>
            <person name="Delwiche C.F."/>
            <person name="Petrasek J."/>
            <person name="Van de Peer Y."/>
            <person name="Friml J."/>
            <person name="Beilby M."/>
            <person name="Dolan L."/>
            <person name="Kohara Y."/>
            <person name="Sugano S."/>
            <person name="Fujiyama A."/>
            <person name="Delaux P.-M."/>
            <person name="Quint M."/>
            <person name="TheiBen G."/>
            <person name="Hagemann M."/>
            <person name="Harholt J."/>
            <person name="Dunand C."/>
            <person name="Zachgo S."/>
            <person name="Langdale J."/>
            <person name="Maumus F."/>
            <person name="Straeten D.V.D."/>
            <person name="Gould S.B."/>
            <person name="Rensing S.A."/>
        </authorList>
    </citation>
    <scope>NUCLEOTIDE SEQUENCE [LARGE SCALE GENOMIC DNA]</scope>
    <source>
        <strain evidence="3 4">S276</strain>
    </source>
</reference>
<dbReference type="InterPro" id="IPR043502">
    <property type="entry name" value="DNA/RNA_pol_sf"/>
</dbReference>
<gene>
    <name evidence="3" type="ORF">CBR_g44395</name>
</gene>
<dbReference type="InterPro" id="IPR000477">
    <property type="entry name" value="RT_dom"/>
</dbReference>
<evidence type="ECO:0000259" key="2">
    <source>
        <dbReference type="PROSITE" id="PS50878"/>
    </source>
</evidence>
<dbReference type="PROSITE" id="PS50878">
    <property type="entry name" value="RT_POL"/>
    <property type="match status" value="1"/>
</dbReference>
<feature type="region of interest" description="Disordered" evidence="1">
    <location>
        <begin position="506"/>
        <end position="574"/>
    </location>
</feature>
<dbReference type="Pfam" id="PF00078">
    <property type="entry name" value="RVT_1"/>
    <property type="match status" value="1"/>
</dbReference>
<feature type="domain" description="Reverse transcriptase" evidence="2">
    <location>
        <begin position="294"/>
        <end position="547"/>
    </location>
</feature>
<dbReference type="Proteomes" id="UP000265515">
    <property type="component" value="Unassembled WGS sequence"/>
</dbReference>
<comment type="caution">
    <text evidence="3">The sequence shown here is derived from an EMBL/GenBank/DDBJ whole genome shotgun (WGS) entry which is preliminary data.</text>
</comment>
<evidence type="ECO:0000256" key="1">
    <source>
        <dbReference type="SAM" id="MobiDB-lite"/>
    </source>
</evidence>